<evidence type="ECO:0000313" key="11">
    <source>
        <dbReference type="Proteomes" id="UP000556026"/>
    </source>
</evidence>
<gene>
    <name evidence="10" type="primary">mcp34H-2_1</name>
    <name evidence="10" type="ORF">GMST_07240</name>
</gene>
<keyword evidence="2" id="KW-0145">Chemotaxis</keyword>
<dbReference type="Pfam" id="PF00015">
    <property type="entry name" value="MCPsignal"/>
    <property type="match status" value="1"/>
</dbReference>
<proteinExistence type="inferred from homology"/>
<dbReference type="FunFam" id="1.10.287.950:FF:000001">
    <property type="entry name" value="Methyl-accepting chemotaxis sensory transducer"/>
    <property type="match status" value="1"/>
</dbReference>
<dbReference type="SMART" id="SM00283">
    <property type="entry name" value="MA"/>
    <property type="match status" value="1"/>
</dbReference>
<dbReference type="Gene3D" id="1.10.287.950">
    <property type="entry name" value="Methyl-accepting chemotaxis protein"/>
    <property type="match status" value="1"/>
</dbReference>
<name>A0A6V8MFF2_9BACT</name>
<evidence type="ECO:0000256" key="4">
    <source>
        <dbReference type="PROSITE-ProRule" id="PRU00284"/>
    </source>
</evidence>
<evidence type="ECO:0000313" key="10">
    <source>
        <dbReference type="EMBL" id="GFO58399.1"/>
    </source>
</evidence>
<keyword evidence="11" id="KW-1185">Reference proteome</keyword>
<dbReference type="RefSeq" id="WP_183353238.1">
    <property type="nucleotide sequence ID" value="NZ_BLXX01000001.1"/>
</dbReference>
<dbReference type="Proteomes" id="UP000556026">
    <property type="component" value="Unassembled WGS sequence"/>
</dbReference>
<feature type="domain" description="Methyl-accepting transducer" evidence="8">
    <location>
        <begin position="271"/>
        <end position="486"/>
    </location>
</feature>
<dbReference type="Pfam" id="PF12729">
    <property type="entry name" value="4HB_MCP_1"/>
    <property type="match status" value="1"/>
</dbReference>
<evidence type="ECO:0000256" key="6">
    <source>
        <dbReference type="SAM" id="MobiDB-lite"/>
    </source>
</evidence>
<feature type="coiled-coil region" evidence="5">
    <location>
        <begin position="75"/>
        <end position="109"/>
    </location>
</feature>
<dbReference type="InterPro" id="IPR051310">
    <property type="entry name" value="MCP_chemotaxis"/>
</dbReference>
<sequence>MKWFYNLPVSAKLLSGFIAVALIAGGIGYLSITKLSVLEANGEELFQHNTKPLGDLLDVSTDFQKQRNYLRDLVLDRTAEERTKHLAALKELDKQIRESLKLVEEQARTPELKKAVAAVTGTLAGLDPVAQKIAGFAQAGKSEEAFKVLRDPASAQVVKAIDDAIQNLSDVEVSHAKQKNDLNVATGRAAVRLTVFMVLGGVFLAIALGIVLSRLVSVPLKKGVEFAAAVAGGDLTQKIDLDQQDEVGKLVAAMNLMVEKLREIVTEVKAATDNVAAGSQELSSGSEEMSQGASEQAAAAEEVSSSMEQMTSNIRQNADNAIQTEKIATKSAADAREGGSAVQETVVAMKEIAGKINIIEEIARQTNLLALNAAIEAARAGEHGKGFAVVASEVRKLAERSQKAAAEISELSAHSVGVAVRAGELLASMVPDIQRTADLVQEISASSKEQDSGAVQINKAIQQLDQVIQSNAGASEEMSSTAEELASQAEQLQSTISFFKVEERHAPRSTAKPKGAVRPKLSQAKLPVGEAALPRAAGASLSLDAGSDEAFEKY</sequence>
<reference evidence="11" key="1">
    <citation type="submission" date="2020-06" db="EMBL/GenBank/DDBJ databases">
        <title>Draft genomic sequence of Geomonas sp. Red330.</title>
        <authorList>
            <person name="Itoh H."/>
            <person name="Zhenxing X."/>
            <person name="Ushijima N."/>
            <person name="Masuda Y."/>
            <person name="Shiratori Y."/>
            <person name="Senoo K."/>
        </authorList>
    </citation>
    <scope>NUCLEOTIDE SEQUENCE [LARGE SCALE GENOMIC DNA]</scope>
    <source>
        <strain evidence="11">Red330</strain>
    </source>
</reference>
<dbReference type="PRINTS" id="PR00260">
    <property type="entry name" value="CHEMTRNSDUCR"/>
</dbReference>
<evidence type="ECO:0000259" key="8">
    <source>
        <dbReference type="PROSITE" id="PS50111"/>
    </source>
</evidence>
<dbReference type="GO" id="GO:0004888">
    <property type="term" value="F:transmembrane signaling receptor activity"/>
    <property type="evidence" value="ECO:0007669"/>
    <property type="project" value="InterPro"/>
</dbReference>
<dbReference type="InterPro" id="IPR024478">
    <property type="entry name" value="HlyB_4HB_MCP"/>
</dbReference>
<dbReference type="GO" id="GO:0005886">
    <property type="term" value="C:plasma membrane"/>
    <property type="evidence" value="ECO:0007669"/>
    <property type="project" value="TreeGrafter"/>
</dbReference>
<feature type="transmembrane region" description="Helical" evidence="7">
    <location>
        <begin position="13"/>
        <end position="32"/>
    </location>
</feature>
<evidence type="ECO:0000256" key="7">
    <source>
        <dbReference type="SAM" id="Phobius"/>
    </source>
</evidence>
<dbReference type="AlphaFoldDB" id="A0A6V8MFF2"/>
<keyword evidence="7" id="KW-1133">Transmembrane helix</keyword>
<keyword evidence="7" id="KW-0472">Membrane</keyword>
<comment type="similarity">
    <text evidence="3">Belongs to the methyl-accepting chemotaxis (MCP) protein family.</text>
</comment>
<dbReference type="InterPro" id="IPR003660">
    <property type="entry name" value="HAMP_dom"/>
</dbReference>
<evidence type="ECO:0000259" key="9">
    <source>
        <dbReference type="PROSITE" id="PS50885"/>
    </source>
</evidence>
<dbReference type="Pfam" id="PF00672">
    <property type="entry name" value="HAMP"/>
    <property type="match status" value="1"/>
</dbReference>
<feature type="transmembrane region" description="Helical" evidence="7">
    <location>
        <begin position="189"/>
        <end position="212"/>
    </location>
</feature>
<organism evidence="10 11">
    <name type="scientific">Geomonas silvestris</name>
    <dbReference type="NCBI Taxonomy" id="2740184"/>
    <lineage>
        <taxon>Bacteria</taxon>
        <taxon>Pseudomonadati</taxon>
        <taxon>Thermodesulfobacteriota</taxon>
        <taxon>Desulfuromonadia</taxon>
        <taxon>Geobacterales</taxon>
        <taxon>Geobacteraceae</taxon>
        <taxon>Geomonas</taxon>
    </lineage>
</organism>
<feature type="domain" description="HAMP" evidence="9">
    <location>
        <begin position="214"/>
        <end position="266"/>
    </location>
</feature>
<dbReference type="PANTHER" id="PTHR43531">
    <property type="entry name" value="PROTEIN ICFG"/>
    <property type="match status" value="1"/>
</dbReference>
<dbReference type="PROSITE" id="PS50111">
    <property type="entry name" value="CHEMOTAXIS_TRANSDUC_2"/>
    <property type="match status" value="1"/>
</dbReference>
<dbReference type="SMART" id="SM00304">
    <property type="entry name" value="HAMP"/>
    <property type="match status" value="1"/>
</dbReference>
<feature type="region of interest" description="Disordered" evidence="6">
    <location>
        <begin position="279"/>
        <end position="310"/>
    </location>
</feature>
<dbReference type="InterPro" id="IPR004089">
    <property type="entry name" value="MCPsignal_dom"/>
</dbReference>
<evidence type="ECO:0000256" key="3">
    <source>
        <dbReference type="ARBA" id="ARBA00029447"/>
    </source>
</evidence>
<comment type="caution">
    <text evidence="10">The sequence shown here is derived from an EMBL/GenBank/DDBJ whole genome shotgun (WGS) entry which is preliminary data.</text>
</comment>
<dbReference type="SUPFAM" id="SSF58104">
    <property type="entry name" value="Methyl-accepting chemotaxis protein (MCP) signaling domain"/>
    <property type="match status" value="1"/>
</dbReference>
<dbReference type="GO" id="GO:0007165">
    <property type="term" value="P:signal transduction"/>
    <property type="evidence" value="ECO:0007669"/>
    <property type="project" value="UniProtKB-KW"/>
</dbReference>
<evidence type="ECO:0000256" key="5">
    <source>
        <dbReference type="SAM" id="Coils"/>
    </source>
</evidence>
<dbReference type="EMBL" id="BLXX01000001">
    <property type="protein sequence ID" value="GFO58399.1"/>
    <property type="molecule type" value="Genomic_DNA"/>
</dbReference>
<dbReference type="InterPro" id="IPR004090">
    <property type="entry name" value="Chemotax_Me-accpt_rcpt"/>
</dbReference>
<dbReference type="PANTHER" id="PTHR43531:SF11">
    <property type="entry name" value="METHYL-ACCEPTING CHEMOTAXIS PROTEIN 3"/>
    <property type="match status" value="1"/>
</dbReference>
<dbReference type="GO" id="GO:0006935">
    <property type="term" value="P:chemotaxis"/>
    <property type="evidence" value="ECO:0007669"/>
    <property type="project" value="UniProtKB-KW"/>
</dbReference>
<feature type="coiled-coil region" evidence="5">
    <location>
        <begin position="475"/>
        <end position="502"/>
    </location>
</feature>
<evidence type="ECO:0000256" key="1">
    <source>
        <dbReference type="ARBA" id="ARBA00004370"/>
    </source>
</evidence>
<keyword evidence="5" id="KW-0175">Coiled coil</keyword>
<evidence type="ECO:0000256" key="2">
    <source>
        <dbReference type="ARBA" id="ARBA00022500"/>
    </source>
</evidence>
<protein>
    <submittedName>
        <fullName evidence="10">Chemotaxis protein</fullName>
    </submittedName>
</protein>
<dbReference type="CDD" id="cd06225">
    <property type="entry name" value="HAMP"/>
    <property type="match status" value="1"/>
</dbReference>
<feature type="region of interest" description="Disordered" evidence="6">
    <location>
        <begin position="504"/>
        <end position="523"/>
    </location>
</feature>
<keyword evidence="7" id="KW-0812">Transmembrane</keyword>
<dbReference type="PROSITE" id="PS50885">
    <property type="entry name" value="HAMP"/>
    <property type="match status" value="1"/>
</dbReference>
<accession>A0A6V8MFF2</accession>
<feature type="compositionally biased region" description="Low complexity" evidence="6">
    <location>
        <begin position="283"/>
        <end position="310"/>
    </location>
</feature>
<keyword evidence="4" id="KW-0807">Transducer</keyword>
<comment type="subcellular location">
    <subcellularLocation>
        <location evidence="1">Membrane</location>
    </subcellularLocation>
</comment>